<evidence type="ECO:0000256" key="13">
    <source>
        <dbReference type="ARBA" id="ARBA00034104"/>
    </source>
</evidence>
<keyword evidence="4" id="KW-0732">Signal</keyword>
<evidence type="ECO:0000313" key="22">
    <source>
        <dbReference type="Proteomes" id="UP001497482"/>
    </source>
</evidence>
<dbReference type="GO" id="GO:0045211">
    <property type="term" value="C:postsynaptic membrane"/>
    <property type="evidence" value="ECO:0007669"/>
    <property type="project" value="UniProtKB-SubCell"/>
</dbReference>
<evidence type="ECO:0000256" key="1">
    <source>
        <dbReference type="ARBA" id="ARBA00022448"/>
    </source>
</evidence>
<evidence type="ECO:0000256" key="3">
    <source>
        <dbReference type="ARBA" id="ARBA00022692"/>
    </source>
</evidence>
<dbReference type="InterPro" id="IPR036734">
    <property type="entry name" value="Neur_chan_lig-bd_sf"/>
</dbReference>
<keyword evidence="8 18" id="KW-0472">Membrane</keyword>
<evidence type="ECO:0000256" key="2">
    <source>
        <dbReference type="ARBA" id="ARBA00022475"/>
    </source>
</evidence>
<dbReference type="InterPro" id="IPR036719">
    <property type="entry name" value="Neuro-gated_channel_TM_sf"/>
</dbReference>
<dbReference type="SUPFAM" id="SSF90112">
    <property type="entry name" value="Neurotransmitter-gated ion-channel transmembrane pore"/>
    <property type="match status" value="1"/>
</dbReference>
<dbReference type="Pfam" id="PF02931">
    <property type="entry name" value="Neur_chan_LBD"/>
    <property type="match status" value="1"/>
</dbReference>
<dbReference type="InterPro" id="IPR018000">
    <property type="entry name" value="Neurotransmitter_ion_chnl_CS"/>
</dbReference>
<reference evidence="21 22" key="1">
    <citation type="submission" date="2024-04" db="EMBL/GenBank/DDBJ databases">
        <authorList>
            <person name="Waldvogel A.-M."/>
            <person name="Schoenle A."/>
        </authorList>
    </citation>
    <scope>NUCLEOTIDE SEQUENCE [LARGE SCALE GENOMIC DNA]</scope>
</reference>
<evidence type="ECO:0000256" key="18">
    <source>
        <dbReference type="RuleBase" id="RU000687"/>
    </source>
</evidence>
<evidence type="ECO:0000256" key="7">
    <source>
        <dbReference type="ARBA" id="ARBA00023065"/>
    </source>
</evidence>
<evidence type="ECO:0000256" key="6">
    <source>
        <dbReference type="ARBA" id="ARBA00023018"/>
    </source>
</evidence>
<dbReference type="PROSITE" id="PS00236">
    <property type="entry name" value="NEUROTR_ION_CHANNEL"/>
    <property type="match status" value="1"/>
</dbReference>
<evidence type="ECO:0000256" key="4">
    <source>
        <dbReference type="ARBA" id="ARBA00022729"/>
    </source>
</evidence>
<dbReference type="AlphaFoldDB" id="A0AAV2KU03"/>
<accession>A0AAV2KU03</accession>
<dbReference type="EMBL" id="OZ035824">
    <property type="protein sequence ID" value="CAL1593492.1"/>
    <property type="molecule type" value="Genomic_DNA"/>
</dbReference>
<dbReference type="GO" id="GO:0004888">
    <property type="term" value="F:transmembrane signaling receptor activity"/>
    <property type="evidence" value="ECO:0007669"/>
    <property type="project" value="InterPro"/>
</dbReference>
<keyword evidence="22" id="KW-1185">Reference proteome</keyword>
<evidence type="ECO:0000256" key="15">
    <source>
        <dbReference type="ARBA" id="ARBA00036239"/>
    </source>
</evidence>
<dbReference type="InterPro" id="IPR006029">
    <property type="entry name" value="Neurotrans-gated_channel_TM"/>
</dbReference>
<evidence type="ECO:0000256" key="12">
    <source>
        <dbReference type="ARBA" id="ARBA00023303"/>
    </source>
</evidence>
<dbReference type="InterPro" id="IPR006202">
    <property type="entry name" value="Neur_chan_lig-bd"/>
</dbReference>
<evidence type="ECO:0000259" key="19">
    <source>
        <dbReference type="Pfam" id="PF02931"/>
    </source>
</evidence>
<dbReference type="CDD" id="cd19063">
    <property type="entry name" value="LGIC_TM_5-HT3"/>
    <property type="match status" value="1"/>
</dbReference>
<evidence type="ECO:0000256" key="17">
    <source>
        <dbReference type="ARBA" id="ARBA00037540"/>
    </source>
</evidence>
<keyword evidence="1 18" id="KW-0813">Transport</keyword>
<name>A0AAV2KU03_KNICA</name>
<comment type="function">
    <text evidence="17">Forms serotonin (5-hydroxytryptamine/5-HT3)-activated cation-selective channel complexes, which when activated cause fast, depolarizing responses in neurons.</text>
</comment>
<comment type="similarity">
    <text evidence="18">Belongs to the ligand-gated ion channel (TC 1.A.9) family.</text>
</comment>
<feature type="domain" description="Neurotransmitter-gated ion-channel ligand-binding" evidence="19">
    <location>
        <begin position="1"/>
        <end position="128"/>
    </location>
</feature>
<gene>
    <name evidence="21" type="ORF">KC01_LOCUS22594</name>
</gene>
<dbReference type="Gene3D" id="1.20.58.390">
    <property type="entry name" value="Neurotransmitter-gated ion-channel transmembrane domain"/>
    <property type="match status" value="1"/>
</dbReference>
<feature type="domain" description="Neurotransmitter-gated ion-channel transmembrane" evidence="20">
    <location>
        <begin position="135"/>
        <end position="246"/>
    </location>
</feature>
<feature type="transmembrane region" description="Helical" evidence="18">
    <location>
        <begin position="164"/>
        <end position="184"/>
    </location>
</feature>
<keyword evidence="11" id="KW-1071">Ligand-gated ion channel</keyword>
<evidence type="ECO:0000256" key="16">
    <source>
        <dbReference type="ARBA" id="ARBA00036634"/>
    </source>
</evidence>
<dbReference type="InterPro" id="IPR006201">
    <property type="entry name" value="Neur_channel"/>
</dbReference>
<dbReference type="Pfam" id="PF02932">
    <property type="entry name" value="Neur_chan_memb"/>
    <property type="match status" value="1"/>
</dbReference>
<keyword evidence="10" id="KW-0628">Postsynaptic cell membrane</keyword>
<keyword evidence="7 18" id="KW-0406">Ion transport</keyword>
<evidence type="ECO:0000256" key="10">
    <source>
        <dbReference type="ARBA" id="ARBA00023257"/>
    </source>
</evidence>
<evidence type="ECO:0000256" key="9">
    <source>
        <dbReference type="ARBA" id="ARBA00023170"/>
    </source>
</evidence>
<keyword evidence="5 18" id="KW-1133">Transmembrane helix</keyword>
<keyword evidence="3 18" id="KW-0812">Transmembrane</keyword>
<keyword evidence="6" id="KW-0770">Synapse</keyword>
<evidence type="ECO:0000313" key="21">
    <source>
        <dbReference type="EMBL" id="CAL1593492.1"/>
    </source>
</evidence>
<evidence type="ECO:0000256" key="14">
    <source>
        <dbReference type="ARBA" id="ARBA00034430"/>
    </source>
</evidence>
<dbReference type="InterPro" id="IPR049944">
    <property type="entry name" value="LGIC_TM_5-HT3"/>
</dbReference>
<dbReference type="SUPFAM" id="SSF63712">
    <property type="entry name" value="Nicotinic receptor ligand binding domain-like"/>
    <property type="match status" value="1"/>
</dbReference>
<comment type="catalytic activity">
    <reaction evidence="16">
        <text>Ca(2+)(in) = Ca(2+)(out)</text>
        <dbReference type="Rhea" id="RHEA:29671"/>
        <dbReference type="ChEBI" id="CHEBI:29108"/>
    </reaction>
</comment>
<feature type="transmembrane region" description="Helical" evidence="18">
    <location>
        <begin position="131"/>
        <end position="152"/>
    </location>
</feature>
<evidence type="ECO:0000256" key="8">
    <source>
        <dbReference type="ARBA" id="ARBA00023136"/>
    </source>
</evidence>
<keyword evidence="9" id="KW-0675">Receptor</keyword>
<keyword evidence="12 18" id="KW-0407">Ion channel</keyword>
<comment type="catalytic activity">
    <reaction evidence="15">
        <text>Na(+)(in) = Na(+)(out)</text>
        <dbReference type="Rhea" id="RHEA:34963"/>
        <dbReference type="ChEBI" id="CHEBI:29101"/>
    </reaction>
</comment>
<dbReference type="PANTHER" id="PTHR18945">
    <property type="entry name" value="NEUROTRANSMITTER GATED ION CHANNEL"/>
    <property type="match status" value="1"/>
</dbReference>
<comment type="catalytic activity">
    <reaction evidence="14">
        <text>K(+)(in) = K(+)(out)</text>
        <dbReference type="Rhea" id="RHEA:29463"/>
        <dbReference type="ChEBI" id="CHEBI:29103"/>
    </reaction>
</comment>
<dbReference type="GO" id="GO:0005230">
    <property type="term" value="F:extracellular ligand-gated monoatomic ion channel activity"/>
    <property type="evidence" value="ECO:0007669"/>
    <property type="project" value="InterPro"/>
</dbReference>
<comment type="subcellular location">
    <subcellularLocation>
        <location evidence="13">Postsynaptic cell membrane</location>
        <topology evidence="13">Multi-pass membrane protein</topology>
    </subcellularLocation>
</comment>
<dbReference type="PRINTS" id="PR00252">
    <property type="entry name" value="NRIONCHANNEL"/>
</dbReference>
<proteinExistence type="inferred from homology"/>
<feature type="transmembrane region" description="Helical" evidence="18">
    <location>
        <begin position="318"/>
        <end position="340"/>
    </location>
</feature>
<dbReference type="Gene3D" id="2.70.170.10">
    <property type="entry name" value="Neurotransmitter-gated ion-channel ligand-binding domain"/>
    <property type="match status" value="1"/>
</dbReference>
<organism evidence="21 22">
    <name type="scientific">Knipowitschia caucasica</name>
    <name type="common">Caucasian dwarf goby</name>
    <name type="synonym">Pomatoschistus caucasicus</name>
    <dbReference type="NCBI Taxonomy" id="637954"/>
    <lineage>
        <taxon>Eukaryota</taxon>
        <taxon>Metazoa</taxon>
        <taxon>Chordata</taxon>
        <taxon>Craniata</taxon>
        <taxon>Vertebrata</taxon>
        <taxon>Euteleostomi</taxon>
        <taxon>Actinopterygii</taxon>
        <taxon>Neopterygii</taxon>
        <taxon>Teleostei</taxon>
        <taxon>Neoteleostei</taxon>
        <taxon>Acanthomorphata</taxon>
        <taxon>Gobiaria</taxon>
        <taxon>Gobiiformes</taxon>
        <taxon>Gobioidei</taxon>
        <taxon>Gobiidae</taxon>
        <taxon>Gobiinae</taxon>
        <taxon>Knipowitschia</taxon>
    </lineage>
</organism>
<sequence>MLWFPDIIISEIMDGETPDTPYVYLDNKGHVYDDRTRRVVTSCQLTIFYFPFDVQNCSLTFGSFLHTASDIQISAGLTSEEILQGSREVMYTVGEWKLADIRHAQNVLDFEGSRYSELKYYVILRRRPIRYVVNLLVPSIFMVTVDLLSFLLPPQSVDRSSFKMTLILGYTVFLLIMNDLLPVTGNTIPLINVFFSITLALMVASLLETVLITNIQSHGQYRAVPRWLRVLLLQYGASLVCLPRQCEVIKVTVSLPQQTAKDLQLSSQKKDPSGSVQDSTLCELLRDVSAIRRQVDAHTRGTDVNKEWHLLGLVLDRLLFGLYILFITVSFITIGCIWTFNSEN</sequence>
<evidence type="ECO:0000256" key="11">
    <source>
        <dbReference type="ARBA" id="ARBA00023286"/>
    </source>
</evidence>
<evidence type="ECO:0000256" key="5">
    <source>
        <dbReference type="ARBA" id="ARBA00022989"/>
    </source>
</evidence>
<dbReference type="InterPro" id="IPR038050">
    <property type="entry name" value="Neuro_actylchol_rec"/>
</dbReference>
<evidence type="ECO:0000259" key="20">
    <source>
        <dbReference type="Pfam" id="PF02932"/>
    </source>
</evidence>
<keyword evidence="2" id="KW-1003">Cell membrane</keyword>
<dbReference type="Proteomes" id="UP001497482">
    <property type="component" value="Chromosome 2"/>
</dbReference>
<protein>
    <submittedName>
        <fullName evidence="21">Uncharacterized protein</fullName>
    </submittedName>
</protein>
<feature type="transmembrane region" description="Helical" evidence="18">
    <location>
        <begin position="190"/>
        <end position="212"/>
    </location>
</feature>